<feature type="compositionally biased region" description="Basic and acidic residues" evidence="1">
    <location>
        <begin position="767"/>
        <end position="781"/>
    </location>
</feature>
<organism evidence="2 3">
    <name type="scientific">Halteria grandinella</name>
    <dbReference type="NCBI Taxonomy" id="5974"/>
    <lineage>
        <taxon>Eukaryota</taxon>
        <taxon>Sar</taxon>
        <taxon>Alveolata</taxon>
        <taxon>Ciliophora</taxon>
        <taxon>Intramacronucleata</taxon>
        <taxon>Spirotrichea</taxon>
        <taxon>Stichotrichia</taxon>
        <taxon>Sporadotrichida</taxon>
        <taxon>Halteriidae</taxon>
        <taxon>Halteria</taxon>
    </lineage>
</organism>
<dbReference type="AlphaFoldDB" id="A0A8J8T5S3"/>
<feature type="region of interest" description="Disordered" evidence="1">
    <location>
        <begin position="767"/>
        <end position="813"/>
    </location>
</feature>
<name>A0A8J8T5S3_HALGN</name>
<gene>
    <name evidence="2" type="ORF">FGO68_gene15782</name>
</gene>
<keyword evidence="3" id="KW-1185">Reference proteome</keyword>
<evidence type="ECO:0000256" key="1">
    <source>
        <dbReference type="SAM" id="MobiDB-lite"/>
    </source>
</evidence>
<evidence type="ECO:0000313" key="3">
    <source>
        <dbReference type="Proteomes" id="UP000785679"/>
    </source>
</evidence>
<proteinExistence type="predicted"/>
<reference evidence="2" key="1">
    <citation type="submission" date="2019-06" db="EMBL/GenBank/DDBJ databases">
        <authorList>
            <person name="Zheng W."/>
        </authorList>
    </citation>
    <scope>NUCLEOTIDE SEQUENCE</scope>
    <source>
        <strain evidence="2">QDHG01</strain>
    </source>
</reference>
<sequence length="813" mass="95567">MVFGWRLPCINHQLLQIKGINTKQELQVSFSKQTVNEFVKGGLTESQATAIMEYCKNILQNQHRNAGPILPRLASKYLSLQIVGYAYVQHEAIDLTYLCIRARLVFIQNFELFKSEIIKAKKTVIESVFQLLDERLLSKKYMLHLSSFFAELVHCVRIYKEKLQFYKISIKRNYEFLLTNFRPIIIEIGYCEDMTSFFALLPSSVINLNIHQHDYFTPDASLIPRKFRMLTLGGGQLVDILNHYATTSEALIIQPECLKEPEIFDYLTHFDCKEIIIETNLQFQECSKFLTCQSKAVKYFEFSEMDISNIQENQWAFEHKRSFDDEFLITIKSYQIYSNAQALYEALFQGPLSKLKKLKIDLYDHIEFDPNVCFPQQNNVLEELEVVGEQHTEAIIVMALNNCKKLNKLIKKADYIRQCYKCDRFFDGCKLSRIDVSATCLQDFQIGVDRGHWGPLIKDILEKSKETLQSLGYDGNIDSLRNSKILKKYKCRFAKDIDQSFQNLKSLTCEQIIGSLPESLETIHLQVENKSVENIADQIQQNPKINKVTLGMYYKHSAAYFLEAFKHIKLNFKQLRNGQNSIQSIFTFHQAIAYLHPEYEKQIHEVTTDPDHIVYELLFQRLTNKSKLLSPYIEAVYYDYEPLAEYMVHSPSRMLDQLAYFDEFQGCLGNMADLGNSQHFEKLYPYHFQKVFNSQLKDIDDEEYLLIIVSTYDEVFELGGNITQTINMLKGMTQEQRQTLKRRQYFYHCKENWKNSLSQKDFYQENEIEHYYSEEEDKGSQQEDDDYYQEDEPEQNAQQDEDSYIQDKEEDNQ</sequence>
<dbReference type="EMBL" id="RRYP01003933">
    <property type="protein sequence ID" value="TNV83329.1"/>
    <property type="molecule type" value="Genomic_DNA"/>
</dbReference>
<feature type="compositionally biased region" description="Acidic residues" evidence="1">
    <location>
        <begin position="782"/>
        <end position="813"/>
    </location>
</feature>
<accession>A0A8J8T5S3</accession>
<dbReference type="Proteomes" id="UP000785679">
    <property type="component" value="Unassembled WGS sequence"/>
</dbReference>
<evidence type="ECO:0000313" key="2">
    <source>
        <dbReference type="EMBL" id="TNV83329.1"/>
    </source>
</evidence>
<protein>
    <submittedName>
        <fullName evidence="2">Uncharacterized protein</fullName>
    </submittedName>
</protein>
<comment type="caution">
    <text evidence="2">The sequence shown here is derived from an EMBL/GenBank/DDBJ whole genome shotgun (WGS) entry which is preliminary data.</text>
</comment>